<feature type="signal peptide" evidence="2">
    <location>
        <begin position="1"/>
        <end position="26"/>
    </location>
</feature>
<keyword evidence="4" id="KW-1185">Reference proteome</keyword>
<sequence>MRAIGRTCALLALVGALVGGIPQAWSQAGFPPPPAGMVPAGPDNATQNHFEILRQQQIQRQQFDQFQQNQRSMTDQNLETLRRQEEAGRRLRNSDRGEQLERERRLSAEQGRQIQSRIPRSSRTAVDTPVRRNAFPSIIIEDPPRRAASCRQVARRLADGRTVRQRRCSP</sequence>
<feature type="chain" id="PRO_5020489951" evidence="2">
    <location>
        <begin position="27"/>
        <end position="170"/>
    </location>
</feature>
<dbReference type="KEGG" id="paqt:E8L99_05070"/>
<feature type="compositionally biased region" description="Basic and acidic residues" evidence="1">
    <location>
        <begin position="80"/>
        <end position="107"/>
    </location>
</feature>
<evidence type="ECO:0000313" key="3">
    <source>
        <dbReference type="EMBL" id="QCK85195.1"/>
    </source>
</evidence>
<dbReference type="EMBL" id="CP039865">
    <property type="protein sequence ID" value="QCK85195.1"/>
    <property type="molecule type" value="Genomic_DNA"/>
</dbReference>
<name>A0A4D7QEJ1_9HYPH</name>
<feature type="compositionally biased region" description="Low complexity" evidence="1">
    <location>
        <begin position="112"/>
        <end position="123"/>
    </location>
</feature>
<keyword evidence="2" id="KW-0732">Signal</keyword>
<feature type="region of interest" description="Disordered" evidence="1">
    <location>
        <begin position="63"/>
        <end position="129"/>
    </location>
</feature>
<proteinExistence type="predicted"/>
<protein>
    <submittedName>
        <fullName evidence="3">Uncharacterized protein</fullName>
    </submittedName>
</protein>
<reference evidence="3 4" key="1">
    <citation type="submission" date="2019-04" db="EMBL/GenBank/DDBJ databases">
        <title>Phreatobacter aquaticus sp. nov.</title>
        <authorList>
            <person name="Choi A."/>
            <person name="Baek K."/>
        </authorList>
    </citation>
    <scope>NUCLEOTIDE SEQUENCE [LARGE SCALE GENOMIC DNA]</scope>
    <source>
        <strain evidence="3 4">NMCR1094</strain>
    </source>
</reference>
<dbReference type="Proteomes" id="UP000298588">
    <property type="component" value="Chromosome"/>
</dbReference>
<evidence type="ECO:0000256" key="1">
    <source>
        <dbReference type="SAM" id="MobiDB-lite"/>
    </source>
</evidence>
<accession>A0A4D7QEJ1</accession>
<evidence type="ECO:0000256" key="2">
    <source>
        <dbReference type="SAM" id="SignalP"/>
    </source>
</evidence>
<dbReference type="RefSeq" id="WP_137098529.1">
    <property type="nucleotide sequence ID" value="NZ_CP039865.1"/>
</dbReference>
<organism evidence="3 4">
    <name type="scientific">Phreatobacter aquaticus</name>
    <dbReference type="NCBI Taxonomy" id="2570229"/>
    <lineage>
        <taxon>Bacteria</taxon>
        <taxon>Pseudomonadati</taxon>
        <taxon>Pseudomonadota</taxon>
        <taxon>Alphaproteobacteria</taxon>
        <taxon>Hyphomicrobiales</taxon>
        <taxon>Phreatobacteraceae</taxon>
        <taxon>Phreatobacter</taxon>
    </lineage>
</organism>
<evidence type="ECO:0000313" key="4">
    <source>
        <dbReference type="Proteomes" id="UP000298588"/>
    </source>
</evidence>
<gene>
    <name evidence="3" type="ORF">E8L99_05070</name>
</gene>
<dbReference type="AlphaFoldDB" id="A0A4D7QEJ1"/>